<proteinExistence type="predicted"/>
<gene>
    <name evidence="2" type="ORF">I2501_20705</name>
</gene>
<accession>A0A931B3C2</accession>
<dbReference type="EMBL" id="JADPRT010000008">
    <property type="protein sequence ID" value="MBF9070450.1"/>
    <property type="molecule type" value="Genomic_DNA"/>
</dbReference>
<evidence type="ECO:0000313" key="2">
    <source>
        <dbReference type="EMBL" id="MBF9070450.1"/>
    </source>
</evidence>
<feature type="compositionally biased region" description="Polar residues" evidence="1">
    <location>
        <begin position="27"/>
        <end position="38"/>
    </location>
</feature>
<sequence>MRLGKLVATGVAEDVLVEETHEEAPQLDTSEQRGTTDPGTVPEAVPAGAGLSTEQ</sequence>
<organism evidence="2 3">
    <name type="scientific">Streptacidiphilus fuscans</name>
    <dbReference type="NCBI Taxonomy" id="2789292"/>
    <lineage>
        <taxon>Bacteria</taxon>
        <taxon>Bacillati</taxon>
        <taxon>Actinomycetota</taxon>
        <taxon>Actinomycetes</taxon>
        <taxon>Kitasatosporales</taxon>
        <taxon>Streptomycetaceae</taxon>
        <taxon>Streptacidiphilus</taxon>
    </lineage>
</organism>
<keyword evidence="3" id="KW-1185">Reference proteome</keyword>
<dbReference type="RefSeq" id="WP_196195620.1">
    <property type="nucleotide sequence ID" value="NZ_JADPRT010000008.1"/>
</dbReference>
<feature type="region of interest" description="Disordered" evidence="1">
    <location>
        <begin position="1"/>
        <end position="55"/>
    </location>
</feature>
<comment type="caution">
    <text evidence="2">The sequence shown here is derived from an EMBL/GenBank/DDBJ whole genome shotgun (WGS) entry which is preliminary data.</text>
</comment>
<name>A0A931B3C2_9ACTN</name>
<protein>
    <submittedName>
        <fullName evidence="2">Uncharacterized protein</fullName>
    </submittedName>
</protein>
<evidence type="ECO:0000256" key="1">
    <source>
        <dbReference type="SAM" id="MobiDB-lite"/>
    </source>
</evidence>
<dbReference type="AlphaFoldDB" id="A0A931B3C2"/>
<evidence type="ECO:0000313" key="3">
    <source>
        <dbReference type="Proteomes" id="UP000657385"/>
    </source>
</evidence>
<reference evidence="2" key="1">
    <citation type="submission" date="2020-11" db="EMBL/GenBank/DDBJ databases">
        <title>Isolation and identification of active actinomycetes.</title>
        <authorList>
            <person name="Yu B."/>
        </authorList>
    </citation>
    <scope>NUCLEOTIDE SEQUENCE</scope>
    <source>
        <strain evidence="2">NEAU-YB345</strain>
    </source>
</reference>
<dbReference type="Proteomes" id="UP000657385">
    <property type="component" value="Unassembled WGS sequence"/>
</dbReference>